<reference evidence="3 4" key="1">
    <citation type="submission" date="2024-02" db="EMBL/GenBank/DDBJ databases">
        <authorList>
            <person name="Chen Y."/>
            <person name="Shah S."/>
            <person name="Dougan E. K."/>
            <person name="Thang M."/>
            <person name="Chan C."/>
        </authorList>
    </citation>
    <scope>NUCLEOTIDE SEQUENCE [LARGE SCALE GENOMIC DNA]</scope>
</reference>
<proteinExistence type="inferred from homology"/>
<keyword evidence="2" id="KW-0809">Transit peptide</keyword>
<dbReference type="Proteomes" id="UP001642464">
    <property type="component" value="Unassembled WGS sequence"/>
</dbReference>
<keyword evidence="4" id="KW-1185">Reference proteome</keyword>
<dbReference type="EMBL" id="CAXAMM010017925">
    <property type="protein sequence ID" value="CAK9042363.1"/>
    <property type="molecule type" value="Genomic_DNA"/>
</dbReference>
<evidence type="ECO:0000313" key="3">
    <source>
        <dbReference type="EMBL" id="CAK9042363.1"/>
    </source>
</evidence>
<evidence type="ECO:0000256" key="1">
    <source>
        <dbReference type="ARBA" id="ARBA00007692"/>
    </source>
</evidence>
<organism evidence="3 4">
    <name type="scientific">Durusdinium trenchii</name>
    <dbReference type="NCBI Taxonomy" id="1381693"/>
    <lineage>
        <taxon>Eukaryota</taxon>
        <taxon>Sar</taxon>
        <taxon>Alveolata</taxon>
        <taxon>Dinophyceae</taxon>
        <taxon>Suessiales</taxon>
        <taxon>Symbiodiniaceae</taxon>
        <taxon>Durusdinium</taxon>
    </lineage>
</organism>
<comment type="caution">
    <text evidence="3">The sequence shown here is derived from an EMBL/GenBank/DDBJ whole genome shotgun (WGS) entry which is preliminary data.</text>
</comment>
<sequence>MTDKISAFLVKDGYKEKDFELMQQHVLVSRTSIEHKLKPKLYWLRDLGMSKSQIAQAVAVFPPILGLSIEQNLKPTVQCLLDSGLSGAEVARAVAVFPQIFGYSIEKNLKPKYNVLSSSFGSNATAERFRILKQRNEQTKLASIMPLTEAKRCGT</sequence>
<dbReference type="InterPro" id="IPR038538">
    <property type="entry name" value="MTERF_sf"/>
</dbReference>
<dbReference type="InterPro" id="IPR003690">
    <property type="entry name" value="MTERF"/>
</dbReference>
<dbReference type="Pfam" id="PF02536">
    <property type="entry name" value="mTERF"/>
    <property type="match status" value="1"/>
</dbReference>
<dbReference type="SMART" id="SM00733">
    <property type="entry name" value="Mterf"/>
    <property type="match status" value="3"/>
</dbReference>
<evidence type="ECO:0000313" key="4">
    <source>
        <dbReference type="Proteomes" id="UP001642464"/>
    </source>
</evidence>
<comment type="similarity">
    <text evidence="1">Belongs to the mTERF family.</text>
</comment>
<name>A0ABP0LUD7_9DINO</name>
<protein>
    <submittedName>
        <fullName evidence="3">Chloroplastic (Mitochondrial transcription termination factor 5) (mTERF5) (Protein MTERF DEFECTIVE IN ARABIDOPSIS 1)</fullName>
    </submittedName>
</protein>
<evidence type="ECO:0000256" key="2">
    <source>
        <dbReference type="ARBA" id="ARBA00022946"/>
    </source>
</evidence>
<accession>A0ABP0LUD7</accession>
<gene>
    <name evidence="3" type="ORF">SCF082_LOCUS24385</name>
</gene>
<dbReference type="PANTHER" id="PTHR13068">
    <property type="entry name" value="CGI-12 PROTEIN-RELATED"/>
    <property type="match status" value="1"/>
</dbReference>
<dbReference type="Gene3D" id="1.25.70.10">
    <property type="entry name" value="Transcription termination factor 3, mitochondrial"/>
    <property type="match status" value="1"/>
</dbReference>
<dbReference type="PANTHER" id="PTHR13068:SF112">
    <property type="entry name" value="TRANSCRIPTION TERMINATION FACTOR 3, MITOCHONDRIAL"/>
    <property type="match status" value="1"/>
</dbReference>